<dbReference type="Gene3D" id="3.40.190.290">
    <property type="match status" value="1"/>
</dbReference>
<dbReference type="InterPro" id="IPR000847">
    <property type="entry name" value="LysR_HTH_N"/>
</dbReference>
<evidence type="ECO:0000256" key="2">
    <source>
        <dbReference type="ARBA" id="ARBA00022491"/>
    </source>
</evidence>
<dbReference type="InterPro" id="IPR005119">
    <property type="entry name" value="LysR_subst-bd"/>
</dbReference>
<dbReference type="FunFam" id="1.10.10.10:FF:000001">
    <property type="entry name" value="LysR family transcriptional regulator"/>
    <property type="match status" value="1"/>
</dbReference>
<dbReference type="GO" id="GO:0043565">
    <property type="term" value="F:sequence-specific DNA binding"/>
    <property type="evidence" value="ECO:0007669"/>
    <property type="project" value="TreeGrafter"/>
</dbReference>
<evidence type="ECO:0000256" key="1">
    <source>
        <dbReference type="ARBA" id="ARBA00009437"/>
    </source>
</evidence>
<proteinExistence type="inferred from homology"/>
<accession>A0A0U1HQB5</accession>
<keyword evidence="3" id="KW-0805">Transcription regulation</keyword>
<feature type="domain" description="HTH lysR-type" evidence="6">
    <location>
        <begin position="37"/>
        <end position="94"/>
    </location>
</feature>
<sequence>MLLRLYFCLYRHILVVAHRVKLLYAVRMTEINLSSIDRIELMETFIRIVEAGSLSGAAARLGTSQPTVSRRLQTLERLLGLKLLQRTTHIMKLTDDGERCYSHAKALVENWNAMEDDLRGATDQPRGLLRVLVPHAFGQDQLIKPLKDYLYRYPEMSVEWTLNDRRPDFIAEGIDCAIQVGAVTDPSVVAILLAEVPRIVVAAPELLNNKPLPTHPEQLLDFHWIALNSFYRNEVVLSHKTQGEIQRISIKPQLSTDSLYALRNAALAGLGAGIASTWVISDDLAQGRLVHLAPDWHGLPLPIYLVYPHASFYPARLRAFLDIMRQAMPSLAGTQLPSKKSRYTPR</sequence>
<keyword evidence="2" id="KW-0678">Repressor</keyword>
<dbReference type="GO" id="GO:0006351">
    <property type="term" value="P:DNA-templated transcription"/>
    <property type="evidence" value="ECO:0007669"/>
    <property type="project" value="TreeGrafter"/>
</dbReference>
<keyword evidence="5" id="KW-0804">Transcription</keyword>
<comment type="similarity">
    <text evidence="1">Belongs to the LysR transcriptional regulatory family.</text>
</comment>
<dbReference type="SUPFAM" id="SSF53850">
    <property type="entry name" value="Periplasmic binding protein-like II"/>
    <property type="match status" value="1"/>
</dbReference>
<keyword evidence="4" id="KW-0238">DNA-binding</keyword>
<evidence type="ECO:0000259" key="6">
    <source>
        <dbReference type="PROSITE" id="PS50931"/>
    </source>
</evidence>
<dbReference type="Proteomes" id="UP000042054">
    <property type="component" value="Unassembled WGS sequence"/>
</dbReference>
<dbReference type="InterPro" id="IPR058163">
    <property type="entry name" value="LysR-type_TF_proteobact-type"/>
</dbReference>
<dbReference type="PANTHER" id="PTHR30537">
    <property type="entry name" value="HTH-TYPE TRANSCRIPTIONAL REGULATOR"/>
    <property type="match status" value="1"/>
</dbReference>
<dbReference type="EMBL" id="CTKE01000004">
    <property type="protein sequence ID" value="CQI88702.1"/>
    <property type="molecule type" value="Genomic_DNA"/>
</dbReference>
<dbReference type="AlphaFoldDB" id="A0A0U1HQB5"/>
<dbReference type="Gene3D" id="1.10.10.10">
    <property type="entry name" value="Winged helix-like DNA-binding domain superfamily/Winged helix DNA-binding domain"/>
    <property type="match status" value="1"/>
</dbReference>
<evidence type="ECO:0000256" key="3">
    <source>
        <dbReference type="ARBA" id="ARBA00023015"/>
    </source>
</evidence>
<dbReference type="Pfam" id="PF00126">
    <property type="entry name" value="HTH_1"/>
    <property type="match status" value="1"/>
</dbReference>
<dbReference type="PANTHER" id="PTHR30537:SF5">
    <property type="entry name" value="HTH-TYPE TRANSCRIPTIONAL ACTIVATOR TTDR-RELATED"/>
    <property type="match status" value="1"/>
</dbReference>
<evidence type="ECO:0000256" key="5">
    <source>
        <dbReference type="ARBA" id="ARBA00023163"/>
    </source>
</evidence>
<protein>
    <submittedName>
        <fullName evidence="7">LysR family transcriptional regulator</fullName>
    </submittedName>
</protein>
<evidence type="ECO:0000256" key="4">
    <source>
        <dbReference type="ARBA" id="ARBA00023125"/>
    </source>
</evidence>
<name>A0A0U1HQB5_YERRO</name>
<dbReference type="InterPro" id="IPR036390">
    <property type="entry name" value="WH_DNA-bd_sf"/>
</dbReference>
<dbReference type="SUPFAM" id="SSF46785">
    <property type="entry name" value="Winged helix' DNA-binding domain"/>
    <property type="match status" value="1"/>
</dbReference>
<dbReference type="CDD" id="cd08422">
    <property type="entry name" value="PBP2_CrgA_like"/>
    <property type="match status" value="1"/>
</dbReference>
<dbReference type="Pfam" id="PF03466">
    <property type="entry name" value="LysR_substrate"/>
    <property type="match status" value="1"/>
</dbReference>
<reference evidence="7 8" key="1">
    <citation type="submission" date="2015-03" db="EMBL/GenBank/DDBJ databases">
        <authorList>
            <person name="Murphy D."/>
        </authorList>
    </citation>
    <scope>NUCLEOTIDE SEQUENCE [LARGE SCALE GENOMIC DNA]</scope>
    <source>
        <strain evidence="7 8">68/02</strain>
    </source>
</reference>
<dbReference type="STRING" id="29485.CH64_2447"/>
<gene>
    <name evidence="7" type="primary">dmlR_3</name>
    <name evidence="7" type="ORF">ERS008555_01051</name>
</gene>
<evidence type="ECO:0000313" key="7">
    <source>
        <dbReference type="EMBL" id="CQI88702.1"/>
    </source>
</evidence>
<evidence type="ECO:0000313" key="8">
    <source>
        <dbReference type="Proteomes" id="UP000042054"/>
    </source>
</evidence>
<organism evidence="7 8">
    <name type="scientific">Yersinia rohdei</name>
    <dbReference type="NCBI Taxonomy" id="29485"/>
    <lineage>
        <taxon>Bacteria</taxon>
        <taxon>Pseudomonadati</taxon>
        <taxon>Pseudomonadota</taxon>
        <taxon>Gammaproteobacteria</taxon>
        <taxon>Enterobacterales</taxon>
        <taxon>Yersiniaceae</taxon>
        <taxon>Yersinia</taxon>
    </lineage>
</organism>
<dbReference type="InterPro" id="IPR036388">
    <property type="entry name" value="WH-like_DNA-bd_sf"/>
</dbReference>
<dbReference type="PROSITE" id="PS50931">
    <property type="entry name" value="HTH_LYSR"/>
    <property type="match status" value="1"/>
</dbReference>
<dbReference type="GO" id="GO:0003700">
    <property type="term" value="F:DNA-binding transcription factor activity"/>
    <property type="evidence" value="ECO:0007669"/>
    <property type="project" value="InterPro"/>
</dbReference>
<dbReference type="PRINTS" id="PR00039">
    <property type="entry name" value="HTHLYSR"/>
</dbReference>